<evidence type="ECO:0000256" key="1">
    <source>
        <dbReference type="ARBA" id="ARBA00022448"/>
    </source>
</evidence>
<dbReference type="EMBL" id="BAABWN010000018">
    <property type="protein sequence ID" value="GAA6170063.1"/>
    <property type="molecule type" value="Genomic_DNA"/>
</dbReference>
<dbReference type="InterPro" id="IPR003593">
    <property type="entry name" value="AAA+_ATPase"/>
</dbReference>
<keyword evidence="2" id="KW-1003">Cell membrane</keyword>
<evidence type="ECO:0000256" key="6">
    <source>
        <dbReference type="ARBA" id="ARBA00023136"/>
    </source>
</evidence>
<organism evidence="8 9">
    <name type="scientific">Sessilibacter corallicola</name>
    <dbReference type="NCBI Taxonomy" id="2904075"/>
    <lineage>
        <taxon>Bacteria</taxon>
        <taxon>Pseudomonadati</taxon>
        <taxon>Pseudomonadota</taxon>
        <taxon>Gammaproteobacteria</taxon>
        <taxon>Cellvibrionales</taxon>
        <taxon>Cellvibrionaceae</taxon>
        <taxon>Sessilibacter</taxon>
    </lineage>
</organism>
<dbReference type="InterPro" id="IPR027417">
    <property type="entry name" value="P-loop_NTPase"/>
</dbReference>
<dbReference type="PANTHER" id="PTHR43875">
    <property type="entry name" value="MALTODEXTRIN IMPORT ATP-BINDING PROTEIN MSMX"/>
    <property type="match status" value="1"/>
</dbReference>
<evidence type="ECO:0000256" key="4">
    <source>
        <dbReference type="ARBA" id="ARBA00022840"/>
    </source>
</evidence>
<keyword evidence="4 8" id="KW-0067">ATP-binding</keyword>
<dbReference type="Gene3D" id="2.40.50.140">
    <property type="entry name" value="Nucleic acid-binding proteins"/>
    <property type="match status" value="1"/>
</dbReference>
<dbReference type="SUPFAM" id="SSF52540">
    <property type="entry name" value="P-loop containing nucleoside triphosphate hydrolases"/>
    <property type="match status" value="1"/>
</dbReference>
<dbReference type="InterPro" id="IPR047641">
    <property type="entry name" value="ABC_transpr_MalK/UgpC-like"/>
</dbReference>
<dbReference type="SMART" id="SM00382">
    <property type="entry name" value="AAA"/>
    <property type="match status" value="1"/>
</dbReference>
<protein>
    <submittedName>
        <fullName evidence="8">ABC transporter ATP-binding protein</fullName>
    </submittedName>
</protein>
<dbReference type="InterPro" id="IPR015853">
    <property type="entry name" value="ABC_transpr_FbpC"/>
</dbReference>
<dbReference type="PANTHER" id="PTHR43875:SF15">
    <property type="entry name" value="TREHALOSE IMPORT ATP-BINDING PROTEIN SUGC"/>
    <property type="match status" value="1"/>
</dbReference>
<dbReference type="Gene3D" id="2.40.50.100">
    <property type="match status" value="1"/>
</dbReference>
<dbReference type="Pfam" id="PF00005">
    <property type="entry name" value="ABC_tran"/>
    <property type="match status" value="1"/>
</dbReference>
<dbReference type="GO" id="GO:0005524">
    <property type="term" value="F:ATP binding"/>
    <property type="evidence" value="ECO:0007669"/>
    <property type="project" value="UniProtKB-KW"/>
</dbReference>
<dbReference type="CDD" id="cd03259">
    <property type="entry name" value="ABC_Carb_Solutes_like"/>
    <property type="match status" value="1"/>
</dbReference>
<keyword evidence="5" id="KW-1278">Translocase</keyword>
<evidence type="ECO:0000256" key="5">
    <source>
        <dbReference type="ARBA" id="ARBA00022967"/>
    </source>
</evidence>
<keyword evidence="1" id="KW-0813">Transport</keyword>
<evidence type="ECO:0000256" key="3">
    <source>
        <dbReference type="ARBA" id="ARBA00022741"/>
    </source>
</evidence>
<gene>
    <name evidence="8" type="ORF">NBRC116591_38750</name>
</gene>
<accession>A0ABQ0AEU8</accession>
<dbReference type="InterPro" id="IPR003439">
    <property type="entry name" value="ABC_transporter-like_ATP-bd"/>
</dbReference>
<comment type="caution">
    <text evidence="8">The sequence shown here is derived from an EMBL/GenBank/DDBJ whole genome shotgun (WGS) entry which is preliminary data.</text>
</comment>
<evidence type="ECO:0000313" key="8">
    <source>
        <dbReference type="EMBL" id="GAA6170063.1"/>
    </source>
</evidence>
<keyword evidence="9" id="KW-1185">Reference proteome</keyword>
<dbReference type="SUPFAM" id="SSF50331">
    <property type="entry name" value="MOP-like"/>
    <property type="match status" value="1"/>
</dbReference>
<dbReference type="Gene3D" id="3.40.50.300">
    <property type="entry name" value="P-loop containing nucleotide triphosphate hydrolases"/>
    <property type="match status" value="1"/>
</dbReference>
<dbReference type="Proteomes" id="UP001465153">
    <property type="component" value="Unassembled WGS sequence"/>
</dbReference>
<name>A0ABQ0AEU8_9GAMM</name>
<feature type="domain" description="ABC transporter" evidence="7">
    <location>
        <begin position="3"/>
        <end position="233"/>
    </location>
</feature>
<keyword evidence="3" id="KW-0547">Nucleotide-binding</keyword>
<dbReference type="InterPro" id="IPR008995">
    <property type="entry name" value="Mo/tungstate-bd_C_term_dom"/>
</dbReference>
<evidence type="ECO:0000313" key="9">
    <source>
        <dbReference type="Proteomes" id="UP001465153"/>
    </source>
</evidence>
<reference evidence="8 9" key="1">
    <citation type="submission" date="2024-04" db="EMBL/GenBank/DDBJ databases">
        <title>Draft genome sequence of Sessilibacter corallicola NBRC 116591.</title>
        <authorList>
            <person name="Miyakawa T."/>
            <person name="Kusuya Y."/>
            <person name="Miura T."/>
        </authorList>
    </citation>
    <scope>NUCLEOTIDE SEQUENCE [LARGE SCALE GENOMIC DNA]</scope>
    <source>
        <strain evidence="8 9">KU-00831-HH</strain>
    </source>
</reference>
<proteinExistence type="predicted"/>
<evidence type="ECO:0000256" key="2">
    <source>
        <dbReference type="ARBA" id="ARBA00022475"/>
    </source>
</evidence>
<keyword evidence="6" id="KW-0472">Membrane</keyword>
<dbReference type="RefSeq" id="WP_353304416.1">
    <property type="nucleotide sequence ID" value="NZ_BAABWN010000018.1"/>
</dbReference>
<dbReference type="InterPro" id="IPR012340">
    <property type="entry name" value="NA-bd_OB-fold"/>
</dbReference>
<evidence type="ECO:0000259" key="7">
    <source>
        <dbReference type="PROSITE" id="PS50893"/>
    </source>
</evidence>
<sequence length="374" mass="41311">MSLTLKNISRVVNGETYIDNANITFAPGSFNVLLGRTLAGKTSLMRLIAGLDKPDQGKILMDGTDVTGIPVQKRNISMVYQQFINYPNLSVFENIASPLRIAGVKDSEINKRVSEVAEMLHIEQFLQRLPLELSGGQQQRTAMARALIKKGSLILFDEPLVNLDYKLREELRFELRELFKTQNTIAIYASTEPNEALALGGVTTLLHEGRIIQTGPVNDVYSFPNSIESAELFSEPPINIINGVVDGSKVTISSGTSFSFHEELGEISSGEYNFGIRPHHITMSQQNDDDIALDLTVDVAEISGSETYLHMAGHRISLVAQLAGVHAFHSDVPVRVYLPINKLYVFNTQGKMIQAPHYLIGRESKTSSQEVTHG</sequence>
<dbReference type="PROSITE" id="PS50893">
    <property type="entry name" value="ABC_TRANSPORTER_2"/>
    <property type="match status" value="1"/>
</dbReference>